<accession>A0A9P5TYY8</accession>
<dbReference type="EMBL" id="JADNRY010000219">
    <property type="protein sequence ID" value="KAF9060990.1"/>
    <property type="molecule type" value="Genomic_DNA"/>
</dbReference>
<evidence type="ECO:0000313" key="2">
    <source>
        <dbReference type="Proteomes" id="UP000772434"/>
    </source>
</evidence>
<dbReference type="OrthoDB" id="3044110at2759"/>
<proteinExistence type="predicted"/>
<gene>
    <name evidence="1" type="ORF">BDP27DRAFT_1370066</name>
</gene>
<reference evidence="1" key="1">
    <citation type="submission" date="2020-11" db="EMBL/GenBank/DDBJ databases">
        <authorList>
            <consortium name="DOE Joint Genome Institute"/>
            <person name="Ahrendt S."/>
            <person name="Riley R."/>
            <person name="Andreopoulos W."/>
            <person name="Labutti K."/>
            <person name="Pangilinan J."/>
            <person name="Ruiz-Duenas F.J."/>
            <person name="Barrasa J.M."/>
            <person name="Sanchez-Garcia M."/>
            <person name="Camarero S."/>
            <person name="Miyauchi S."/>
            <person name="Serrano A."/>
            <person name="Linde D."/>
            <person name="Babiker R."/>
            <person name="Drula E."/>
            <person name="Ayuso-Fernandez I."/>
            <person name="Pacheco R."/>
            <person name="Padilla G."/>
            <person name="Ferreira P."/>
            <person name="Barriuso J."/>
            <person name="Kellner H."/>
            <person name="Castanera R."/>
            <person name="Alfaro M."/>
            <person name="Ramirez L."/>
            <person name="Pisabarro A.G."/>
            <person name="Kuo A."/>
            <person name="Tritt A."/>
            <person name="Lipzen A."/>
            <person name="He G."/>
            <person name="Yan M."/>
            <person name="Ng V."/>
            <person name="Cullen D."/>
            <person name="Martin F."/>
            <person name="Rosso M.-N."/>
            <person name="Henrissat B."/>
            <person name="Hibbett D."/>
            <person name="Martinez A.T."/>
            <person name="Grigoriev I.V."/>
        </authorList>
    </citation>
    <scope>NUCLEOTIDE SEQUENCE</scope>
    <source>
        <strain evidence="1">AH 40177</strain>
    </source>
</reference>
<sequence length="224" mass="24725">MKDVFIASNLLRRKFGVPSDALMFRGGRHVISDALTKTPHTYSMVFLICAHISYRGSVADAIISALREVGNKEISRAHEISKLDVVRRMVDDHSTQDRHNIKKKLDGSNKHNPATSNIALLARALIGRFGIPLTRELLSRLVVLSFKEHPNIGDEAFWLTVDMDTDEWPSPGGLNNSNAAGTWHDVEMYGSAGVAVWQVVASTTTSDNTRTIVEKGDDENSDAK</sequence>
<evidence type="ECO:0000313" key="1">
    <source>
        <dbReference type="EMBL" id="KAF9060990.1"/>
    </source>
</evidence>
<keyword evidence="2" id="KW-1185">Reference proteome</keyword>
<dbReference type="AlphaFoldDB" id="A0A9P5TYY8"/>
<comment type="caution">
    <text evidence="1">The sequence shown here is derived from an EMBL/GenBank/DDBJ whole genome shotgun (WGS) entry which is preliminary data.</text>
</comment>
<organism evidence="1 2">
    <name type="scientific">Rhodocollybia butyracea</name>
    <dbReference type="NCBI Taxonomy" id="206335"/>
    <lineage>
        <taxon>Eukaryota</taxon>
        <taxon>Fungi</taxon>
        <taxon>Dikarya</taxon>
        <taxon>Basidiomycota</taxon>
        <taxon>Agaricomycotina</taxon>
        <taxon>Agaricomycetes</taxon>
        <taxon>Agaricomycetidae</taxon>
        <taxon>Agaricales</taxon>
        <taxon>Marasmiineae</taxon>
        <taxon>Omphalotaceae</taxon>
        <taxon>Rhodocollybia</taxon>
    </lineage>
</organism>
<dbReference type="Proteomes" id="UP000772434">
    <property type="component" value="Unassembled WGS sequence"/>
</dbReference>
<protein>
    <submittedName>
        <fullName evidence="1">Uncharacterized protein</fullName>
    </submittedName>
</protein>
<name>A0A9P5TYY8_9AGAR</name>